<dbReference type="AlphaFoldDB" id="M1XK55"/>
<gene>
    <name evidence="1" type="ordered locus">Nmlp_1080</name>
</gene>
<dbReference type="Pfam" id="PF03745">
    <property type="entry name" value="DUF309"/>
    <property type="match status" value="1"/>
</dbReference>
<dbReference type="OrthoDB" id="270022at2157"/>
<dbReference type="STRING" id="268739.Nmlp_1080"/>
<evidence type="ECO:0000313" key="1">
    <source>
        <dbReference type="EMBL" id="CCQ35291.1"/>
    </source>
</evidence>
<proteinExistence type="predicted"/>
<organism evidence="1 2">
    <name type="scientific">Natronomonas moolapensis (strain DSM 18674 / CECT 7526 / JCM 14361 / 8.8.11)</name>
    <dbReference type="NCBI Taxonomy" id="268739"/>
    <lineage>
        <taxon>Archaea</taxon>
        <taxon>Methanobacteriati</taxon>
        <taxon>Methanobacteriota</taxon>
        <taxon>Stenosarchaea group</taxon>
        <taxon>Halobacteria</taxon>
        <taxon>Halobacteriales</taxon>
        <taxon>Natronomonadaceae</taxon>
        <taxon>Natronomonas</taxon>
    </lineage>
</organism>
<dbReference type="KEGG" id="nmo:Nmlp_1080"/>
<sequence length="203" mass="21542">MDRLRVGIALYNVGRHLAAHEPLEELWLEAPAGERDDYLQGLIQACAAVHKSRSGNETGAAGLAESAVGYIDAGGDTGTGVRERLAVDALVGWLGRLVTDPDLATRESPPEVRLGGEAVGVYDLTPGGVVAAAEAVAETDDDDLLRAALGYAESDLDAGDESSPFVTLTLDCVRDPTPIVRQRLREHVGRRRSRAADVEGLFE</sequence>
<evidence type="ECO:0000313" key="2">
    <source>
        <dbReference type="Proteomes" id="UP000011867"/>
    </source>
</evidence>
<accession>M1XK55</accession>
<dbReference type="GeneID" id="14650513"/>
<protein>
    <submittedName>
        <fullName evidence="1">DUF309 family protein</fullName>
    </submittedName>
</protein>
<dbReference type="RefSeq" id="WP_015408141.1">
    <property type="nucleotide sequence ID" value="NC_020388.1"/>
</dbReference>
<reference evidence="1 2" key="1">
    <citation type="journal article" date="2013" name="Genome Announc.">
        <title>Genome of the haloarchaeon Natronomonas moolapensis, a neutrophilic member of a previously haloalkaliphilic genus.</title>
        <authorList>
            <person name="Dyall-Smith M.L."/>
            <person name="Pfeiffer F."/>
            <person name="Oberwinkler T."/>
            <person name="Klee K."/>
            <person name="Rampp M."/>
            <person name="Palm P."/>
            <person name="Gross K."/>
            <person name="Schuster S.C."/>
            <person name="Oesterhelt D."/>
        </authorList>
    </citation>
    <scope>NUCLEOTIDE SEQUENCE [LARGE SCALE GENOMIC DNA]</scope>
    <source>
        <strain evidence="2">DSM 18674 / JCM 14361 / 8.8.11</strain>
    </source>
</reference>
<dbReference type="InterPro" id="IPR023203">
    <property type="entry name" value="TTHA0068_sf"/>
</dbReference>
<dbReference type="SUPFAM" id="SSF140663">
    <property type="entry name" value="TTHA0068-like"/>
    <property type="match status" value="1"/>
</dbReference>
<dbReference type="Proteomes" id="UP000011867">
    <property type="component" value="Chromosome"/>
</dbReference>
<dbReference type="EMBL" id="HF582854">
    <property type="protein sequence ID" value="CCQ35291.1"/>
    <property type="molecule type" value="Genomic_DNA"/>
</dbReference>
<keyword evidence="2" id="KW-1185">Reference proteome</keyword>
<name>M1XK55_NATM8</name>
<dbReference type="Gene3D" id="1.10.3450.10">
    <property type="entry name" value="TTHA0068-like"/>
    <property type="match status" value="1"/>
</dbReference>
<dbReference type="HOGENOM" id="CLU_116128_0_0_2"/>
<dbReference type="eggNOG" id="arCOG09205">
    <property type="taxonomic scope" value="Archaea"/>
</dbReference>
<dbReference type="InterPro" id="IPR005500">
    <property type="entry name" value="DUF309"/>
</dbReference>